<feature type="region of interest" description="Disordered" evidence="1">
    <location>
        <begin position="271"/>
        <end position="344"/>
    </location>
</feature>
<keyword evidence="3" id="KW-1185">Reference proteome</keyword>
<name>A0A9R1V1F1_LACSA</name>
<dbReference type="SUPFAM" id="SSF56219">
    <property type="entry name" value="DNase I-like"/>
    <property type="match status" value="1"/>
</dbReference>
<proteinExistence type="predicted"/>
<dbReference type="InterPro" id="IPR036691">
    <property type="entry name" value="Endo/exonu/phosph_ase_sf"/>
</dbReference>
<reference evidence="2 3" key="1">
    <citation type="journal article" date="2017" name="Nat. Commun.">
        <title>Genome assembly with in vitro proximity ligation data and whole-genome triplication in lettuce.</title>
        <authorList>
            <person name="Reyes-Chin-Wo S."/>
            <person name="Wang Z."/>
            <person name="Yang X."/>
            <person name="Kozik A."/>
            <person name="Arikit S."/>
            <person name="Song C."/>
            <person name="Xia L."/>
            <person name="Froenicke L."/>
            <person name="Lavelle D.O."/>
            <person name="Truco M.J."/>
            <person name="Xia R."/>
            <person name="Zhu S."/>
            <person name="Xu C."/>
            <person name="Xu H."/>
            <person name="Xu X."/>
            <person name="Cox K."/>
            <person name="Korf I."/>
            <person name="Meyers B.C."/>
            <person name="Michelmore R.W."/>
        </authorList>
    </citation>
    <scope>NUCLEOTIDE SEQUENCE [LARGE SCALE GENOMIC DNA]</scope>
    <source>
        <strain evidence="3">cv. Salinas</strain>
        <tissue evidence="2">Seedlings</tissue>
    </source>
</reference>
<comment type="caution">
    <text evidence="2">The sequence shown here is derived from an EMBL/GenBank/DDBJ whole genome shotgun (WGS) entry which is preliminary data.</text>
</comment>
<gene>
    <name evidence="2" type="ORF">LSAT_V11C700342380</name>
</gene>
<sequence>MSPKGTRIIIGWDPDEVVVMPLDANSQVMHCQVLFIKENKRLFCSFVYGCNYYIDRRKLWDSLEKHYYLVAGHPWLIVGDFNVTRELVDSMADNSKITRGEDSMFGKFGSMFGKNSEPPDLDNKVYEDEEDADVGAKRRGRRAVHKEISPYSGNKPLQLKEKMESKANRIQEEKKYLNSKSPIERSKVVLRAGVHDVIKSGYGKENIDLEFIKSELNAFEKAIADEKKLESQNKIKTIGTSKLRNEMVEEKGFVMLPVTSDMLEGFISSKDNIGANRSSSQSPVDESISSRGFNSSKEMATGSSSSTPGSVIETKNNKGILGKSPLSQAAPVNSGSPLISDANPIAPISCPTNYNDEDMKDLMNECENLEDDDGNNVKTEQGANFLKMDFSKPVISPAAKMVSDFNKNSYARMVEATNTVSAGPSPGREGPWPRAAISNGASIFHRV</sequence>
<dbReference type="EMBL" id="NBSK02000007">
    <property type="protein sequence ID" value="KAJ0196466.1"/>
    <property type="molecule type" value="Genomic_DNA"/>
</dbReference>
<dbReference type="AlphaFoldDB" id="A0A9R1V1F1"/>
<protein>
    <recommendedName>
        <fullName evidence="4">DUF4283 domain-containing protein</fullName>
    </recommendedName>
</protein>
<evidence type="ECO:0000313" key="2">
    <source>
        <dbReference type="EMBL" id="KAJ0196466.1"/>
    </source>
</evidence>
<accession>A0A9R1V1F1</accession>
<feature type="compositionally biased region" description="Polar residues" evidence="1">
    <location>
        <begin position="271"/>
        <end position="309"/>
    </location>
</feature>
<organism evidence="2 3">
    <name type="scientific">Lactuca sativa</name>
    <name type="common">Garden lettuce</name>
    <dbReference type="NCBI Taxonomy" id="4236"/>
    <lineage>
        <taxon>Eukaryota</taxon>
        <taxon>Viridiplantae</taxon>
        <taxon>Streptophyta</taxon>
        <taxon>Embryophyta</taxon>
        <taxon>Tracheophyta</taxon>
        <taxon>Spermatophyta</taxon>
        <taxon>Magnoliopsida</taxon>
        <taxon>eudicotyledons</taxon>
        <taxon>Gunneridae</taxon>
        <taxon>Pentapetalae</taxon>
        <taxon>asterids</taxon>
        <taxon>campanulids</taxon>
        <taxon>Asterales</taxon>
        <taxon>Asteraceae</taxon>
        <taxon>Cichorioideae</taxon>
        <taxon>Cichorieae</taxon>
        <taxon>Lactucinae</taxon>
        <taxon>Lactuca</taxon>
    </lineage>
</organism>
<dbReference type="Proteomes" id="UP000235145">
    <property type="component" value="Unassembled WGS sequence"/>
</dbReference>
<evidence type="ECO:0008006" key="4">
    <source>
        <dbReference type="Google" id="ProtNLM"/>
    </source>
</evidence>
<evidence type="ECO:0000313" key="3">
    <source>
        <dbReference type="Proteomes" id="UP000235145"/>
    </source>
</evidence>
<feature type="compositionally biased region" description="Polar residues" evidence="1">
    <location>
        <begin position="325"/>
        <end position="337"/>
    </location>
</feature>
<evidence type="ECO:0000256" key="1">
    <source>
        <dbReference type="SAM" id="MobiDB-lite"/>
    </source>
</evidence>